<protein>
    <submittedName>
        <fullName evidence="1">Uncharacterized protein</fullName>
    </submittedName>
</protein>
<gene>
    <name evidence="1" type="ORF">ATANTOWER_001071</name>
</gene>
<comment type="caution">
    <text evidence="1">The sequence shown here is derived from an EMBL/GenBank/DDBJ whole genome shotgun (WGS) entry which is preliminary data.</text>
</comment>
<evidence type="ECO:0000313" key="2">
    <source>
        <dbReference type="Proteomes" id="UP001345963"/>
    </source>
</evidence>
<proteinExistence type="predicted"/>
<evidence type="ECO:0000313" key="1">
    <source>
        <dbReference type="EMBL" id="MED6261118.1"/>
    </source>
</evidence>
<accession>A0ABU7CHJ6</accession>
<dbReference type="EMBL" id="JAHUTI010089619">
    <property type="protein sequence ID" value="MED6261118.1"/>
    <property type="molecule type" value="Genomic_DNA"/>
</dbReference>
<organism evidence="1 2">
    <name type="scientific">Ataeniobius toweri</name>
    <dbReference type="NCBI Taxonomy" id="208326"/>
    <lineage>
        <taxon>Eukaryota</taxon>
        <taxon>Metazoa</taxon>
        <taxon>Chordata</taxon>
        <taxon>Craniata</taxon>
        <taxon>Vertebrata</taxon>
        <taxon>Euteleostomi</taxon>
        <taxon>Actinopterygii</taxon>
        <taxon>Neopterygii</taxon>
        <taxon>Teleostei</taxon>
        <taxon>Neoteleostei</taxon>
        <taxon>Acanthomorphata</taxon>
        <taxon>Ovalentaria</taxon>
        <taxon>Atherinomorphae</taxon>
        <taxon>Cyprinodontiformes</taxon>
        <taxon>Goodeidae</taxon>
        <taxon>Ataeniobius</taxon>
    </lineage>
</organism>
<reference evidence="1 2" key="1">
    <citation type="submission" date="2021-07" db="EMBL/GenBank/DDBJ databases">
        <authorList>
            <person name="Palmer J.M."/>
        </authorList>
    </citation>
    <scope>NUCLEOTIDE SEQUENCE [LARGE SCALE GENOMIC DNA]</scope>
    <source>
        <strain evidence="1 2">AT_MEX2019</strain>
        <tissue evidence="1">Muscle</tissue>
    </source>
</reference>
<sequence>MENYLYFQTLFLVLSHSSIRPTIYYHLSVHLSICLSINPFNNPSIHPSIHPSILLCLYVYPFVFHPSIHCPTIYHHHLSVHQSIHPKVHQFSHQSIQSFFIKIPDIKPDLNSIFRVNLLKRSKHK</sequence>
<keyword evidence="2" id="KW-1185">Reference proteome</keyword>
<dbReference type="Proteomes" id="UP001345963">
    <property type="component" value="Unassembled WGS sequence"/>
</dbReference>
<name>A0ABU7CHJ6_9TELE</name>